<keyword evidence="2" id="KW-1185">Reference proteome</keyword>
<evidence type="ECO:0000313" key="2">
    <source>
        <dbReference type="Proteomes" id="UP000595046"/>
    </source>
</evidence>
<dbReference type="KEGG" id="sbat:G4Z16_19910"/>
<dbReference type="EMBL" id="CP048882">
    <property type="protein sequence ID" value="QPP08284.1"/>
    <property type="molecule type" value="Genomic_DNA"/>
</dbReference>
<proteinExistence type="predicted"/>
<dbReference type="PANTHER" id="PTHR36221:SF1">
    <property type="entry name" value="DUF742 DOMAIN-CONTAINING PROTEIN"/>
    <property type="match status" value="1"/>
</dbReference>
<accession>A0A7T1T8E6</accession>
<protein>
    <submittedName>
        <fullName evidence="1">DUF742 domain-containing protein</fullName>
    </submittedName>
</protein>
<dbReference type="AlphaFoldDB" id="A0A7T1T8E6"/>
<gene>
    <name evidence="1" type="ORF">G4Z16_19910</name>
</gene>
<dbReference type="Proteomes" id="UP000595046">
    <property type="component" value="Chromosome"/>
</dbReference>
<dbReference type="Pfam" id="PF05331">
    <property type="entry name" value="DUF742"/>
    <property type="match status" value="1"/>
</dbReference>
<name>A0A7T1T8E6_9ACTN</name>
<reference evidence="2" key="1">
    <citation type="submission" date="2020-02" db="EMBL/GenBank/DDBJ databases">
        <title>Streptomyces sp. ASO4wet.</title>
        <authorList>
            <person name="Risdian C."/>
            <person name="Landwehr W."/>
            <person name="Schupp P."/>
            <person name="Wink J."/>
        </authorList>
    </citation>
    <scope>NUCLEOTIDE SEQUENCE [LARGE SCALE GENOMIC DNA]</scope>
    <source>
        <strain evidence="2">ASO4wet</strain>
    </source>
</reference>
<sequence length="111" mass="12370">MRPYVLTGGRARPRQRLAIETLLETVDPEGTELPVTASRQERMLWRMCRHRLSVAESAAHLGLSVSVVTILACDLIDAGYLTTRSQVPKAQLPDVHILQEVLDGLRRQLSA</sequence>
<dbReference type="InterPro" id="IPR007995">
    <property type="entry name" value="DUF742"/>
</dbReference>
<organism evidence="1 2">
    <name type="scientific">Streptomyces bathyalis</name>
    <dbReference type="NCBI Taxonomy" id="2710756"/>
    <lineage>
        <taxon>Bacteria</taxon>
        <taxon>Bacillati</taxon>
        <taxon>Actinomycetota</taxon>
        <taxon>Actinomycetes</taxon>
        <taxon>Kitasatosporales</taxon>
        <taxon>Streptomycetaceae</taxon>
        <taxon>Streptomyces</taxon>
    </lineage>
</organism>
<dbReference type="PANTHER" id="PTHR36221">
    <property type="entry name" value="DUF742 DOMAIN-CONTAINING PROTEIN"/>
    <property type="match status" value="1"/>
</dbReference>
<evidence type="ECO:0000313" key="1">
    <source>
        <dbReference type="EMBL" id="QPP08284.1"/>
    </source>
</evidence>